<evidence type="ECO:0000259" key="7">
    <source>
        <dbReference type="Pfam" id="PF00266"/>
    </source>
</evidence>
<proteinExistence type="inferred from homology"/>
<gene>
    <name evidence="10" type="ORF">FUG_LOCUS562341</name>
    <name evidence="9" type="ORF">MDCFG202_LOCUS259972</name>
</gene>
<dbReference type="InterPro" id="IPR015424">
    <property type="entry name" value="PyrdxlP-dep_Trfase"/>
</dbReference>
<dbReference type="Pfam" id="PF00266">
    <property type="entry name" value="Aminotran_5"/>
    <property type="match status" value="1"/>
</dbReference>
<comment type="cofactor">
    <cofactor evidence="1">
        <name>pyridoxal 5'-phosphate</name>
        <dbReference type="ChEBI" id="CHEBI:597326"/>
    </cofactor>
</comment>
<evidence type="ECO:0000256" key="1">
    <source>
        <dbReference type="ARBA" id="ARBA00001933"/>
    </source>
</evidence>
<dbReference type="InterPro" id="IPR015421">
    <property type="entry name" value="PyrdxlP-dep_Trfase_major"/>
</dbReference>
<dbReference type="Pfam" id="PF12697">
    <property type="entry name" value="Abhydrolase_6"/>
    <property type="match status" value="1"/>
</dbReference>
<reference evidence="9" key="2">
    <citation type="submission" date="2021-03" db="EMBL/GenBank/DDBJ databases">
        <authorList>
            <person name="Alouane T."/>
            <person name="Langin T."/>
            <person name="Bonhomme L."/>
        </authorList>
    </citation>
    <scope>NUCLEOTIDE SEQUENCE</scope>
    <source>
        <strain evidence="9">MDC_Fg202</strain>
    </source>
</reference>
<dbReference type="Proteomes" id="UP000746612">
    <property type="component" value="Unassembled WGS sequence"/>
</dbReference>
<dbReference type="FunFam" id="3.90.1150.10:FF:000049">
    <property type="entry name" value="Alanine-glyoxylate aminotransferase 1"/>
    <property type="match status" value="1"/>
</dbReference>
<dbReference type="GO" id="GO:0004760">
    <property type="term" value="F:L-serine-pyruvate transaminase activity"/>
    <property type="evidence" value="ECO:0007669"/>
    <property type="project" value="TreeGrafter"/>
</dbReference>
<feature type="domain" description="AB hydrolase-1" evidence="8">
    <location>
        <begin position="57"/>
        <end position="308"/>
    </location>
</feature>
<protein>
    <recommendedName>
        <fullName evidence="3">alanine--glyoxylate transaminase</fullName>
        <ecNumber evidence="3">2.6.1.44</ecNumber>
    </recommendedName>
</protein>
<dbReference type="InterPro" id="IPR015422">
    <property type="entry name" value="PyrdxlP-dep_Trfase_small"/>
</dbReference>
<dbReference type="GO" id="GO:0005777">
    <property type="term" value="C:peroxisome"/>
    <property type="evidence" value="ECO:0007669"/>
    <property type="project" value="TreeGrafter"/>
</dbReference>
<dbReference type="EMBL" id="CAJPIJ010000134">
    <property type="protein sequence ID" value="CAG1985401.1"/>
    <property type="molecule type" value="Genomic_DNA"/>
</dbReference>
<dbReference type="EC" id="2.6.1.44" evidence="3"/>
<evidence type="ECO:0000256" key="3">
    <source>
        <dbReference type="ARBA" id="ARBA00013049"/>
    </source>
</evidence>
<dbReference type="SUPFAM" id="SSF53383">
    <property type="entry name" value="PLP-dependent transferases"/>
    <property type="match status" value="1"/>
</dbReference>
<sequence length="869" mass="93907">MFGFNLSYQWLYFTRPSGPPSPVPKGLERHWVDTPQGQIEVLSNNPSITDRTDGPPVVFCHGGMGCAWVWTEYMQYLAARGVPCYAVSLRGHGDSWHPSYFRMVFATPRSALASDLVAVIDWVEIREKSEVMLVGHSSGGGLSQGILSDGLANVKALALLGAVPGFGSMGVYVNWWKMDPWFSVRMIFHLWHSNSPLSHPNLTQRAFFGDKFPLSAVVEFQRHMNRYEAYLWPFSMMYSFTSASTILKHIRNDGASDEKILVMAGTQDKLMTESVSQETARYYREAGTGNRDGVILRFVEGAGHHLQNDMQWEDGAEKLIVGCQVSISALQRPETTGLVSHIRKPTDLYCLAVNLGLLPCLPALFGLVASGSRYSITVNLAVLQRFQRLSLSVGVGAGAAASRSQSLLLGSVFAMEGRKVPRVPELSTEGPSSAGFKTYSAAVSADRISLVSGHLSHQTSSYNAASPALSSATQARSLSTTTANMSSQPEHATLLIPGPIEFDDDVLKSMGHYSESHVGPGFVNTFGETLSMTRKLFQSTDPSAQPYIISGSGTLGWDIVAANLVEAGEDALVLSTGYFGDGFADCLRAYGANVTKLDGEVGGRPQLPEIEKALSEKKYKILTVTHVDTSTGVLSELKNLAATVKRVSPETLVIVDGVCSVACEEIAFDEWGLDGVVTASQKAIGVPAGLSISFFSGRAVAAALENRKTPIPAYFASMKNWTPIMKNYEAKKPSYFATPSPQLVHALHTSLTQILSKPLSERFQGHIEVSNKVKKAITDLGLKIVATKPEDQAHAMTAIYLPEGVGAPDVLPKLAGKGVVFAGGIHKAIASKYIRFGHMGVSALDPSRNHMEKAINALKESLFEAGYKA</sequence>
<dbReference type="GO" id="GO:0008453">
    <property type="term" value="F:alanine-glyoxylate transaminase activity"/>
    <property type="evidence" value="ECO:0007669"/>
    <property type="project" value="UniProtKB-EC"/>
</dbReference>
<keyword evidence="5" id="KW-0808">Transferase</keyword>
<dbReference type="Gene3D" id="3.90.1150.10">
    <property type="entry name" value="Aspartate Aminotransferase, domain 1"/>
    <property type="match status" value="1"/>
</dbReference>
<dbReference type="InterPro" id="IPR000192">
    <property type="entry name" value="Aminotrans_V_dom"/>
</dbReference>
<dbReference type="PANTHER" id="PTHR21152:SF24">
    <property type="entry name" value="ALANINE--GLYOXYLATE AMINOTRANSFERASE 1"/>
    <property type="match status" value="1"/>
</dbReference>
<dbReference type="InterPro" id="IPR000073">
    <property type="entry name" value="AB_hydrolase_1"/>
</dbReference>
<reference evidence="10" key="1">
    <citation type="submission" date="2019-04" db="EMBL/GenBank/DDBJ databases">
        <authorList>
            <person name="Melise S."/>
            <person name="Noan J."/>
            <person name="Okalmin O."/>
        </authorList>
    </citation>
    <scope>NUCLEOTIDE SEQUENCE</scope>
    <source>
        <strain evidence="10">FN9</strain>
    </source>
</reference>
<keyword evidence="4" id="KW-0032">Aminotransferase</keyword>
<evidence type="ECO:0000256" key="6">
    <source>
        <dbReference type="ARBA" id="ARBA00022898"/>
    </source>
</evidence>
<dbReference type="PANTHER" id="PTHR21152">
    <property type="entry name" value="AMINOTRANSFERASE CLASS V"/>
    <property type="match status" value="1"/>
</dbReference>
<comment type="similarity">
    <text evidence="2">Belongs to the class-V pyridoxal-phosphate-dependent aminotransferase family.</text>
</comment>
<evidence type="ECO:0000313" key="10">
    <source>
        <dbReference type="EMBL" id="VIO64196.1"/>
    </source>
</evidence>
<evidence type="ECO:0000313" key="9">
    <source>
        <dbReference type="EMBL" id="CAG1985401.1"/>
    </source>
</evidence>
<evidence type="ECO:0000256" key="5">
    <source>
        <dbReference type="ARBA" id="ARBA00022679"/>
    </source>
</evidence>
<dbReference type="InterPro" id="IPR029058">
    <property type="entry name" value="AB_hydrolase_fold"/>
</dbReference>
<dbReference type="AlphaFoldDB" id="A0A4E9EM78"/>
<evidence type="ECO:0000259" key="8">
    <source>
        <dbReference type="Pfam" id="PF12697"/>
    </source>
</evidence>
<accession>A0A4E9EM78</accession>
<keyword evidence="6" id="KW-0663">Pyridoxal phosphate</keyword>
<evidence type="ECO:0000256" key="2">
    <source>
        <dbReference type="ARBA" id="ARBA00009236"/>
    </source>
</evidence>
<feature type="domain" description="Aminotransferase class V" evidence="7">
    <location>
        <begin position="547"/>
        <end position="828"/>
    </location>
</feature>
<evidence type="ECO:0000256" key="4">
    <source>
        <dbReference type="ARBA" id="ARBA00022576"/>
    </source>
</evidence>
<dbReference type="Gene3D" id="3.40.640.10">
    <property type="entry name" value="Type I PLP-dependent aspartate aminotransferase-like (Major domain)"/>
    <property type="match status" value="1"/>
</dbReference>
<dbReference type="FunFam" id="3.40.640.10:FF:000027">
    <property type="entry name" value="Serine--pyruvate aminotransferase, mitochondrial"/>
    <property type="match status" value="1"/>
</dbReference>
<dbReference type="Gene3D" id="3.40.50.1820">
    <property type="entry name" value="alpha/beta hydrolase"/>
    <property type="match status" value="1"/>
</dbReference>
<dbReference type="GO" id="GO:0019265">
    <property type="term" value="P:glycine biosynthetic process, by transamination of glyoxylate"/>
    <property type="evidence" value="ECO:0007669"/>
    <property type="project" value="TreeGrafter"/>
</dbReference>
<dbReference type="EMBL" id="CAAKMV010000196">
    <property type="protein sequence ID" value="VIO64196.1"/>
    <property type="molecule type" value="Genomic_DNA"/>
</dbReference>
<organism evidence="10">
    <name type="scientific">Gibberella zeae</name>
    <name type="common">Wheat head blight fungus</name>
    <name type="synonym">Fusarium graminearum</name>
    <dbReference type="NCBI Taxonomy" id="5518"/>
    <lineage>
        <taxon>Eukaryota</taxon>
        <taxon>Fungi</taxon>
        <taxon>Dikarya</taxon>
        <taxon>Ascomycota</taxon>
        <taxon>Pezizomycotina</taxon>
        <taxon>Sordariomycetes</taxon>
        <taxon>Hypocreomycetidae</taxon>
        <taxon>Hypocreales</taxon>
        <taxon>Nectriaceae</taxon>
        <taxon>Fusarium</taxon>
    </lineage>
</organism>
<dbReference type="SUPFAM" id="SSF53474">
    <property type="entry name" value="alpha/beta-Hydrolases"/>
    <property type="match status" value="1"/>
</dbReference>
<name>A0A4E9EM78_GIBZA</name>